<reference evidence="2 3" key="1">
    <citation type="submission" date="2024-03" db="EMBL/GenBank/DDBJ databases">
        <title>Novel species of the genus Variovorax.</title>
        <authorList>
            <person name="Liu Q."/>
            <person name="Xin Y.-H."/>
        </authorList>
    </citation>
    <scope>NUCLEOTIDE SEQUENCE [LARGE SCALE GENOMIC DNA]</scope>
    <source>
        <strain evidence="2 3">KACC 18899</strain>
    </source>
</reference>
<keyword evidence="1" id="KW-0472">Membrane</keyword>
<gene>
    <name evidence="2" type="ORF">WKW77_14550</name>
</gene>
<evidence type="ECO:0000313" key="3">
    <source>
        <dbReference type="Proteomes" id="UP001365846"/>
    </source>
</evidence>
<dbReference type="Proteomes" id="UP001365846">
    <property type="component" value="Unassembled WGS sequence"/>
</dbReference>
<accession>A0ABU8VFE4</accession>
<keyword evidence="1" id="KW-1133">Transmembrane helix</keyword>
<name>A0ABU8VFE4_9BURK</name>
<keyword evidence="1" id="KW-0812">Transmembrane</keyword>
<proteinExistence type="predicted"/>
<feature type="transmembrane region" description="Helical" evidence="1">
    <location>
        <begin position="60"/>
        <end position="81"/>
    </location>
</feature>
<dbReference type="EMBL" id="JBBKZU010000005">
    <property type="protein sequence ID" value="MEJ8812301.1"/>
    <property type="molecule type" value="Genomic_DNA"/>
</dbReference>
<protein>
    <submittedName>
        <fullName evidence="2">Uncharacterized protein</fullName>
    </submittedName>
</protein>
<sequence>MKRAAKLLLFLLAVAVSSIWLTRLWLELQVPLPITDGMVDFALAFYGAQNQEESTDALALLGWVTTAPLTAIFFWSVLGVWKRYRACQPR</sequence>
<dbReference type="RefSeq" id="WP_340357549.1">
    <property type="nucleotide sequence ID" value="NZ_JBBKZU010000005.1"/>
</dbReference>
<evidence type="ECO:0000313" key="2">
    <source>
        <dbReference type="EMBL" id="MEJ8812301.1"/>
    </source>
</evidence>
<evidence type="ECO:0000256" key="1">
    <source>
        <dbReference type="SAM" id="Phobius"/>
    </source>
</evidence>
<comment type="caution">
    <text evidence="2">The sequence shown here is derived from an EMBL/GenBank/DDBJ whole genome shotgun (WGS) entry which is preliminary data.</text>
</comment>
<keyword evidence="3" id="KW-1185">Reference proteome</keyword>
<organism evidence="2 3">
    <name type="scientific">Variovorax ureilyticus</name>
    <dbReference type="NCBI Taxonomy" id="1836198"/>
    <lineage>
        <taxon>Bacteria</taxon>
        <taxon>Pseudomonadati</taxon>
        <taxon>Pseudomonadota</taxon>
        <taxon>Betaproteobacteria</taxon>
        <taxon>Burkholderiales</taxon>
        <taxon>Comamonadaceae</taxon>
        <taxon>Variovorax</taxon>
    </lineage>
</organism>